<accession>A0AAV8X8W7</accession>
<keyword evidence="2" id="KW-1185">Reference proteome</keyword>
<dbReference type="EMBL" id="JAPWTK010000952">
    <property type="protein sequence ID" value="KAJ8934985.1"/>
    <property type="molecule type" value="Genomic_DNA"/>
</dbReference>
<dbReference type="AlphaFoldDB" id="A0AAV8X8W7"/>
<proteinExistence type="predicted"/>
<name>A0AAV8X8W7_9CUCU</name>
<evidence type="ECO:0000313" key="2">
    <source>
        <dbReference type="Proteomes" id="UP001162162"/>
    </source>
</evidence>
<evidence type="ECO:0000313" key="1">
    <source>
        <dbReference type="EMBL" id="KAJ8934985.1"/>
    </source>
</evidence>
<reference evidence="1" key="1">
    <citation type="journal article" date="2023" name="Insect Mol. Biol.">
        <title>Genome sequencing provides insights into the evolution of gene families encoding plant cell wall-degrading enzymes in longhorned beetles.</title>
        <authorList>
            <person name="Shin N.R."/>
            <person name="Okamura Y."/>
            <person name="Kirsch R."/>
            <person name="Pauchet Y."/>
        </authorList>
    </citation>
    <scope>NUCLEOTIDE SEQUENCE</scope>
    <source>
        <strain evidence="1">AMC_N1</strain>
    </source>
</reference>
<dbReference type="Proteomes" id="UP001162162">
    <property type="component" value="Unassembled WGS sequence"/>
</dbReference>
<protein>
    <submittedName>
        <fullName evidence="1">Uncharacterized protein</fullName>
    </submittedName>
</protein>
<organism evidence="1 2">
    <name type="scientific">Aromia moschata</name>
    <dbReference type="NCBI Taxonomy" id="1265417"/>
    <lineage>
        <taxon>Eukaryota</taxon>
        <taxon>Metazoa</taxon>
        <taxon>Ecdysozoa</taxon>
        <taxon>Arthropoda</taxon>
        <taxon>Hexapoda</taxon>
        <taxon>Insecta</taxon>
        <taxon>Pterygota</taxon>
        <taxon>Neoptera</taxon>
        <taxon>Endopterygota</taxon>
        <taxon>Coleoptera</taxon>
        <taxon>Polyphaga</taxon>
        <taxon>Cucujiformia</taxon>
        <taxon>Chrysomeloidea</taxon>
        <taxon>Cerambycidae</taxon>
        <taxon>Cerambycinae</taxon>
        <taxon>Callichromatini</taxon>
        <taxon>Aromia</taxon>
    </lineage>
</organism>
<comment type="caution">
    <text evidence="1">The sequence shown here is derived from an EMBL/GenBank/DDBJ whole genome shotgun (WGS) entry which is preliminary data.</text>
</comment>
<sequence>MTLDERKCLKAGHVSKRCRSRLKCIVCGYSHVPLMCLGLAEKKTAQSEGEFERTGKCQKDRRAKSNRPIRHEEVRALLDTGSQPQHFERLLYRHLFRPKRAEKLNRAGTECIIAMTSQFPMIRLKFVTGYQYFMDLGYKN</sequence>
<gene>
    <name evidence="1" type="ORF">NQ318_014152</name>
</gene>